<evidence type="ECO:0000313" key="1">
    <source>
        <dbReference type="EMBL" id="BCI59534.1"/>
    </source>
</evidence>
<organism evidence="1 2">
    <name type="scientific">Solibaculum mannosilyticum</name>
    <dbReference type="NCBI Taxonomy" id="2780922"/>
    <lineage>
        <taxon>Bacteria</taxon>
        <taxon>Bacillati</taxon>
        <taxon>Bacillota</taxon>
        <taxon>Clostridia</taxon>
        <taxon>Eubacteriales</taxon>
        <taxon>Oscillospiraceae</taxon>
        <taxon>Solibaculum</taxon>
    </lineage>
</organism>
<protein>
    <recommendedName>
        <fullName evidence="3">UspA domain-containing protein</fullName>
    </recommendedName>
</protein>
<dbReference type="KEGG" id="sman:C12CBH8_01730"/>
<sequence>MSKIQKSPRVLVCVTDQYSCERLIKAGKQLSDSMGLPLQVLSVQPASSSVQERGKALDYLYRLAARYDASMTIYYHNDSALMTAGHIKKYRVRQVVTGMPGQVGSGFVEVLHTLCPEVPITLISQNGEQFHITPAPEEAAAVQFAMA</sequence>
<accession>A0A7I8D4I1</accession>
<reference evidence="2" key="1">
    <citation type="submission" date="2020-07" db="EMBL/GenBank/DDBJ databases">
        <title>Complete genome sequencing of Clostridia bacterium strain 12CBH8.</title>
        <authorList>
            <person name="Sakamoto M."/>
            <person name="Murakami T."/>
            <person name="Mori H."/>
        </authorList>
    </citation>
    <scope>NUCLEOTIDE SEQUENCE [LARGE SCALE GENOMIC DNA]</scope>
    <source>
        <strain evidence="2">12CBH8</strain>
    </source>
</reference>
<evidence type="ECO:0008006" key="3">
    <source>
        <dbReference type="Google" id="ProtNLM"/>
    </source>
</evidence>
<dbReference type="RefSeq" id="WP_215533370.1">
    <property type="nucleotide sequence ID" value="NZ_AP023321.1"/>
</dbReference>
<proteinExistence type="predicted"/>
<dbReference type="Proteomes" id="UP000593890">
    <property type="component" value="Chromosome"/>
</dbReference>
<gene>
    <name evidence="1" type="ORF">C12CBH8_01730</name>
</gene>
<keyword evidence="2" id="KW-1185">Reference proteome</keyword>
<dbReference type="AlphaFoldDB" id="A0A7I8D4I1"/>
<dbReference type="EMBL" id="AP023321">
    <property type="protein sequence ID" value="BCI59534.1"/>
    <property type="molecule type" value="Genomic_DNA"/>
</dbReference>
<name>A0A7I8D4I1_9FIRM</name>
<evidence type="ECO:0000313" key="2">
    <source>
        <dbReference type="Proteomes" id="UP000593890"/>
    </source>
</evidence>